<dbReference type="InterPro" id="IPR000566">
    <property type="entry name" value="Lipocln_cytosolic_FA-bd_dom"/>
</dbReference>
<reference evidence="2 3" key="1">
    <citation type="submission" date="2014-04" db="EMBL/GenBank/DDBJ databases">
        <title>Genome evolution of avian class.</title>
        <authorList>
            <person name="Zhang G."/>
            <person name="Li C."/>
        </authorList>
    </citation>
    <scope>NUCLEOTIDE SEQUENCE [LARGE SCALE GENOMIC DNA]</scope>
    <source>
        <strain evidence="2">BGI_N322</strain>
    </source>
</reference>
<dbReference type="Gene3D" id="2.40.128.20">
    <property type="match status" value="1"/>
</dbReference>
<evidence type="ECO:0000259" key="1">
    <source>
        <dbReference type="Pfam" id="PF00061"/>
    </source>
</evidence>
<organism evidence="2 3">
    <name type="scientific">Cariama cristata</name>
    <name type="common">Red-legged seriema</name>
    <dbReference type="NCBI Taxonomy" id="54380"/>
    <lineage>
        <taxon>Eukaryota</taxon>
        <taxon>Metazoa</taxon>
        <taxon>Chordata</taxon>
        <taxon>Craniata</taxon>
        <taxon>Vertebrata</taxon>
        <taxon>Euteleostomi</taxon>
        <taxon>Archelosauria</taxon>
        <taxon>Archosauria</taxon>
        <taxon>Dinosauria</taxon>
        <taxon>Saurischia</taxon>
        <taxon>Theropoda</taxon>
        <taxon>Coelurosauria</taxon>
        <taxon>Aves</taxon>
        <taxon>Neognathae</taxon>
        <taxon>Neoaves</taxon>
        <taxon>Telluraves</taxon>
        <taxon>Australaves</taxon>
        <taxon>Cariamiformes</taxon>
        <taxon>Cariamidae</taxon>
        <taxon>Cariama</taxon>
    </lineage>
</organism>
<accession>A0A091MHL9</accession>
<dbReference type="AlphaFoldDB" id="A0A091MHL9"/>
<feature type="non-terminal residue" evidence="2">
    <location>
        <position position="40"/>
    </location>
</feature>
<name>A0A091MHL9_CARIC</name>
<dbReference type="SUPFAM" id="SSF50814">
    <property type="entry name" value="Lipocalins"/>
    <property type="match status" value="1"/>
</dbReference>
<evidence type="ECO:0000313" key="2">
    <source>
        <dbReference type="EMBL" id="KFP61085.1"/>
    </source>
</evidence>
<proteinExistence type="predicted"/>
<feature type="non-terminal residue" evidence="2">
    <location>
        <position position="1"/>
    </location>
</feature>
<dbReference type="EMBL" id="KK505070">
    <property type="protein sequence ID" value="KFP61085.1"/>
    <property type="molecule type" value="Genomic_DNA"/>
</dbReference>
<dbReference type="InterPro" id="IPR012674">
    <property type="entry name" value="Calycin"/>
</dbReference>
<dbReference type="Pfam" id="PF00061">
    <property type="entry name" value="Lipocalin"/>
    <property type="match status" value="1"/>
</dbReference>
<protein>
    <submittedName>
        <fullName evidence="2">Extracellular fatty acid-binding protein</fullName>
    </submittedName>
</protein>
<gene>
    <name evidence="2" type="ORF">N322_06239</name>
</gene>
<feature type="domain" description="Lipocalin/cytosolic fatty-acid binding" evidence="1">
    <location>
        <begin position="4"/>
        <end position="40"/>
    </location>
</feature>
<dbReference type="Proteomes" id="UP000054116">
    <property type="component" value="Unassembled WGS sequence"/>
</dbReference>
<sequence>FADGDNRTVQVMDTDGKTYAVIFVSRVKDGKTLRMLRLYS</sequence>
<keyword evidence="3" id="KW-1185">Reference proteome</keyword>
<evidence type="ECO:0000313" key="3">
    <source>
        <dbReference type="Proteomes" id="UP000054116"/>
    </source>
</evidence>